<dbReference type="AlphaFoldDB" id="A0A923L2C6"/>
<name>A0A923L2C6_9FIRM</name>
<organism evidence="1 2">
    <name type="scientific">Anaerofilum hominis</name>
    <dbReference type="NCBI Taxonomy" id="2763016"/>
    <lineage>
        <taxon>Bacteria</taxon>
        <taxon>Bacillati</taxon>
        <taxon>Bacillota</taxon>
        <taxon>Clostridia</taxon>
        <taxon>Eubacteriales</taxon>
        <taxon>Oscillospiraceae</taxon>
        <taxon>Anaerofilum</taxon>
    </lineage>
</organism>
<gene>
    <name evidence="1" type="ORF">H8S23_13810</name>
</gene>
<proteinExistence type="predicted"/>
<dbReference type="EMBL" id="JACONZ010000013">
    <property type="protein sequence ID" value="MBC5582579.1"/>
    <property type="molecule type" value="Genomic_DNA"/>
</dbReference>
<reference evidence="1" key="1">
    <citation type="submission" date="2020-08" db="EMBL/GenBank/DDBJ databases">
        <title>Genome public.</title>
        <authorList>
            <person name="Liu C."/>
            <person name="Sun Q."/>
        </authorList>
    </citation>
    <scope>NUCLEOTIDE SEQUENCE</scope>
    <source>
        <strain evidence="1">BX8</strain>
    </source>
</reference>
<evidence type="ECO:0000313" key="2">
    <source>
        <dbReference type="Proteomes" id="UP000659630"/>
    </source>
</evidence>
<evidence type="ECO:0000313" key="1">
    <source>
        <dbReference type="EMBL" id="MBC5582579.1"/>
    </source>
</evidence>
<comment type="caution">
    <text evidence="1">The sequence shown here is derived from an EMBL/GenBank/DDBJ whole genome shotgun (WGS) entry which is preliminary data.</text>
</comment>
<dbReference type="RefSeq" id="WP_186888937.1">
    <property type="nucleotide sequence ID" value="NZ_JACONZ010000013.1"/>
</dbReference>
<accession>A0A923L2C6</accession>
<dbReference type="Proteomes" id="UP000659630">
    <property type="component" value="Unassembled WGS sequence"/>
</dbReference>
<sequence length="82" mass="8816">MTLFDIAALAAALVWGAGLVWCYRLGLRDGLRAARGETPVPVWTGGGRAKAGPPTEEQKRYDAILANIDAYDGTEKGQREVI</sequence>
<keyword evidence="2" id="KW-1185">Reference proteome</keyword>
<protein>
    <submittedName>
        <fullName evidence="1">Uncharacterized protein</fullName>
    </submittedName>
</protein>